<protein>
    <recommendedName>
        <fullName evidence="8">Rhodopsin domain-containing protein</fullName>
    </recommendedName>
</protein>
<reference evidence="9" key="2">
    <citation type="submission" date="2020-05" db="EMBL/GenBank/DDBJ databases">
        <authorList>
            <person name="Kim H.-S."/>
            <person name="Proctor R.H."/>
            <person name="Brown D.W."/>
        </authorList>
    </citation>
    <scope>NUCLEOTIDE SEQUENCE</scope>
    <source>
        <strain evidence="9">NRRL 22465</strain>
    </source>
</reference>
<dbReference type="GO" id="GO:0016020">
    <property type="term" value="C:membrane"/>
    <property type="evidence" value="ECO:0007669"/>
    <property type="project" value="UniProtKB-SubCell"/>
</dbReference>
<evidence type="ECO:0000259" key="8">
    <source>
        <dbReference type="Pfam" id="PF20684"/>
    </source>
</evidence>
<dbReference type="InterPro" id="IPR052337">
    <property type="entry name" value="SAT4-like"/>
</dbReference>
<dbReference type="InterPro" id="IPR049326">
    <property type="entry name" value="Rhodopsin_dom_fungi"/>
</dbReference>
<feature type="transmembrane region" description="Helical" evidence="7">
    <location>
        <begin position="46"/>
        <end position="69"/>
    </location>
</feature>
<feature type="domain" description="Rhodopsin" evidence="8">
    <location>
        <begin position="30"/>
        <end position="250"/>
    </location>
</feature>
<comment type="caution">
    <text evidence="9">The sequence shown here is derived from an EMBL/GenBank/DDBJ whole genome shotgun (WGS) entry which is preliminary data.</text>
</comment>
<evidence type="ECO:0000313" key="9">
    <source>
        <dbReference type="EMBL" id="KAF4982940.1"/>
    </source>
</evidence>
<feature type="compositionally biased region" description="Basic and acidic residues" evidence="6">
    <location>
        <begin position="306"/>
        <end position="316"/>
    </location>
</feature>
<evidence type="ECO:0000256" key="3">
    <source>
        <dbReference type="ARBA" id="ARBA00022989"/>
    </source>
</evidence>
<gene>
    <name evidence="9" type="ORF">FZEAL_1510</name>
</gene>
<evidence type="ECO:0000256" key="2">
    <source>
        <dbReference type="ARBA" id="ARBA00022692"/>
    </source>
</evidence>
<organism evidence="9 10">
    <name type="scientific">Fusarium zealandicum</name>
    <dbReference type="NCBI Taxonomy" id="1053134"/>
    <lineage>
        <taxon>Eukaryota</taxon>
        <taxon>Fungi</taxon>
        <taxon>Dikarya</taxon>
        <taxon>Ascomycota</taxon>
        <taxon>Pezizomycotina</taxon>
        <taxon>Sordariomycetes</taxon>
        <taxon>Hypocreomycetidae</taxon>
        <taxon>Hypocreales</taxon>
        <taxon>Nectriaceae</taxon>
        <taxon>Fusarium</taxon>
        <taxon>Fusarium staphyleae species complex</taxon>
    </lineage>
</organism>
<feature type="transmembrane region" description="Helical" evidence="7">
    <location>
        <begin position="13"/>
        <end position="34"/>
    </location>
</feature>
<reference evidence="9" key="1">
    <citation type="journal article" date="2020" name="BMC Genomics">
        <title>Correction to: Identification and distribution of gene clusters required for synthesis of sphingolipid metabolism inhibitors in diverse species of the filamentous fungus Fusarium.</title>
        <authorList>
            <person name="Kim H.S."/>
            <person name="Lohmar J.M."/>
            <person name="Busman M."/>
            <person name="Brown D.W."/>
            <person name="Naumann T.A."/>
            <person name="Divon H.H."/>
            <person name="Lysoe E."/>
            <person name="Uhlig S."/>
            <person name="Proctor R.H."/>
        </authorList>
    </citation>
    <scope>NUCLEOTIDE SEQUENCE</scope>
    <source>
        <strain evidence="9">NRRL 22465</strain>
    </source>
</reference>
<evidence type="ECO:0000256" key="7">
    <source>
        <dbReference type="SAM" id="Phobius"/>
    </source>
</evidence>
<evidence type="ECO:0000256" key="5">
    <source>
        <dbReference type="ARBA" id="ARBA00038359"/>
    </source>
</evidence>
<feature type="transmembrane region" description="Helical" evidence="7">
    <location>
        <begin position="173"/>
        <end position="195"/>
    </location>
</feature>
<keyword evidence="10" id="KW-1185">Reference proteome</keyword>
<dbReference type="OrthoDB" id="3936451at2759"/>
<evidence type="ECO:0000256" key="4">
    <source>
        <dbReference type="ARBA" id="ARBA00023136"/>
    </source>
</evidence>
<keyword evidence="3 7" id="KW-1133">Transmembrane helix</keyword>
<dbReference type="AlphaFoldDB" id="A0A8H4USK6"/>
<keyword evidence="4 7" id="KW-0472">Membrane</keyword>
<feature type="region of interest" description="Disordered" evidence="6">
    <location>
        <begin position="262"/>
        <end position="365"/>
    </location>
</feature>
<comment type="similarity">
    <text evidence="5">Belongs to the SAT4 family.</text>
</comment>
<evidence type="ECO:0000313" key="10">
    <source>
        <dbReference type="Proteomes" id="UP000635477"/>
    </source>
</evidence>
<dbReference type="PANTHER" id="PTHR33048:SF96">
    <property type="entry name" value="INTEGRAL MEMBRANE PROTEIN"/>
    <property type="match status" value="1"/>
</dbReference>
<proteinExistence type="inferred from homology"/>
<dbReference type="EMBL" id="JABEYC010000091">
    <property type="protein sequence ID" value="KAF4982940.1"/>
    <property type="molecule type" value="Genomic_DNA"/>
</dbReference>
<dbReference type="Proteomes" id="UP000635477">
    <property type="component" value="Unassembled WGS sequence"/>
</dbReference>
<feature type="transmembrane region" description="Helical" evidence="7">
    <location>
        <begin position="89"/>
        <end position="113"/>
    </location>
</feature>
<comment type="subcellular location">
    <subcellularLocation>
        <location evidence="1">Membrane</location>
        <topology evidence="1">Multi-pass membrane protein</topology>
    </subcellularLocation>
</comment>
<evidence type="ECO:0000256" key="6">
    <source>
        <dbReference type="SAM" id="MobiDB-lite"/>
    </source>
</evidence>
<evidence type="ECO:0000256" key="1">
    <source>
        <dbReference type="ARBA" id="ARBA00004141"/>
    </source>
</evidence>
<feature type="compositionally biased region" description="Polar residues" evidence="6">
    <location>
        <begin position="262"/>
        <end position="289"/>
    </location>
</feature>
<name>A0A8H4USK6_9HYPO</name>
<dbReference type="Pfam" id="PF20684">
    <property type="entry name" value="Fung_rhodopsin"/>
    <property type="match status" value="1"/>
</dbReference>
<feature type="transmembrane region" description="Helical" evidence="7">
    <location>
        <begin position="120"/>
        <end position="145"/>
    </location>
</feature>
<dbReference type="PANTHER" id="PTHR33048">
    <property type="entry name" value="PTH11-LIKE INTEGRAL MEMBRANE PROTEIN (AFU_ORTHOLOGUE AFUA_5G11245)"/>
    <property type="match status" value="1"/>
</dbReference>
<sequence>MAVDQIENRGPELQAVCYTLATTAIISTALRCYVRVRLVKNFGFDDWCMLGALTSFILFVTCALIGVHYGTGRHHKDLDDDDIKEAMKYWWWCYLWYCLAMIASKISIGYFLLRITVRKLDVLIIYGVMIITILTGIVFFFVTLFQCRPISFFWNRNQDGSCVPVDVIIALTYLYSACSVISDFTCAILPMFMVWKLNMGRKTKIALIPIMAMACREFSLATTDIAIWSTTEQGLAVTAGSLATLRPLLRLLGHKIGISTSGPSAVLQDTDQPINSNGPKGSSRGTDQSGNKHRSLFSLTTFTRPDNLDGDRRDCEAAYAGKNHVDRPSAEKGPPVWNSRRNPDNESEEELTASRHKGMGDDRDRIVKVSTFAVEESRENRENRF</sequence>
<keyword evidence="2 7" id="KW-0812">Transmembrane</keyword>
<accession>A0A8H4USK6</accession>